<keyword evidence="7" id="KW-1185">Reference proteome</keyword>
<evidence type="ECO:0000256" key="2">
    <source>
        <dbReference type="ARBA" id="ARBA00022630"/>
    </source>
</evidence>
<dbReference type="KEGG" id="rbg:BG454_01340"/>
<dbReference type="SUPFAM" id="SSF50475">
    <property type="entry name" value="FMN-binding split barrel"/>
    <property type="match status" value="1"/>
</dbReference>
<dbReference type="InterPro" id="IPR012349">
    <property type="entry name" value="Split_barrel_FMN-bd"/>
</dbReference>
<accession>A0A2K8K9T9</accession>
<evidence type="ECO:0000313" key="6">
    <source>
        <dbReference type="EMBL" id="ATX64643.1"/>
    </source>
</evidence>
<feature type="domain" description="Pyridoxamine 5'-phosphate oxidase Alr4036 family FMN-binding" evidence="5">
    <location>
        <begin position="30"/>
        <end position="107"/>
    </location>
</feature>
<dbReference type="STRING" id="441209.GCA_001870665_00967"/>
<evidence type="ECO:0000256" key="1">
    <source>
        <dbReference type="ARBA" id="ARBA00001917"/>
    </source>
</evidence>
<sequence>MNPDPHPWASDLAELHAQVWTRLARGVRVRRAAARHPTLATVSPAGMPQARTVVLRAADSMSATVDIHTDINSTKVTELRANPLAALHVWDGTAHLQLRLEVRATILTGMDVAEIWALVPETSRIAYGSNPAPGQPVTDGLAYVKHPDPACFAVLRLHVQAMDVLHLGRDHRRARFVRGDNWAGQWLAP</sequence>
<keyword evidence="4" id="KW-0560">Oxidoreductase</keyword>
<reference evidence="6 7" key="1">
    <citation type="submission" date="2017-11" db="EMBL/GenBank/DDBJ databases">
        <title>Revised Sequence and Annotation of the Rhodobaca barguzinensis strain alga05 Genome.</title>
        <authorList>
            <person name="Kopejtka K."/>
            <person name="Tomasch J.M."/>
            <person name="Bunk B."/>
            <person name="Koblizek M."/>
        </authorList>
    </citation>
    <scope>NUCLEOTIDE SEQUENCE [LARGE SCALE GENOMIC DNA]</scope>
    <source>
        <strain evidence="7">alga05</strain>
    </source>
</reference>
<dbReference type="InterPro" id="IPR000659">
    <property type="entry name" value="Pyridox_Oxase"/>
</dbReference>
<dbReference type="GO" id="GO:0004733">
    <property type="term" value="F:pyridoxamine phosphate oxidase activity"/>
    <property type="evidence" value="ECO:0007669"/>
    <property type="project" value="InterPro"/>
</dbReference>
<keyword evidence="3" id="KW-0288">FMN</keyword>
<proteinExistence type="predicted"/>
<organism evidence="6 7">
    <name type="scientific">Roseinatronobacter bogoriensis subsp. barguzinensis</name>
    <dbReference type="NCBI Taxonomy" id="441209"/>
    <lineage>
        <taxon>Bacteria</taxon>
        <taxon>Pseudomonadati</taxon>
        <taxon>Pseudomonadota</taxon>
        <taxon>Alphaproteobacteria</taxon>
        <taxon>Rhodobacterales</taxon>
        <taxon>Paracoccaceae</taxon>
        <taxon>Roseinatronobacter</taxon>
    </lineage>
</organism>
<dbReference type="GO" id="GO:0008615">
    <property type="term" value="P:pyridoxine biosynthetic process"/>
    <property type="evidence" value="ECO:0007669"/>
    <property type="project" value="InterPro"/>
</dbReference>
<dbReference type="OrthoDB" id="5120525at2"/>
<evidence type="ECO:0000256" key="3">
    <source>
        <dbReference type="ARBA" id="ARBA00022643"/>
    </source>
</evidence>
<evidence type="ECO:0000259" key="5">
    <source>
        <dbReference type="Pfam" id="PF12766"/>
    </source>
</evidence>
<dbReference type="EMBL" id="CP024899">
    <property type="protein sequence ID" value="ATX64643.1"/>
    <property type="molecule type" value="Genomic_DNA"/>
</dbReference>
<dbReference type="Pfam" id="PF12766">
    <property type="entry name" value="Pyridox_oxase_2"/>
    <property type="match status" value="1"/>
</dbReference>
<evidence type="ECO:0000313" key="7">
    <source>
        <dbReference type="Proteomes" id="UP000228948"/>
    </source>
</evidence>
<dbReference type="Proteomes" id="UP000228948">
    <property type="component" value="Chromosome"/>
</dbReference>
<comment type="cofactor">
    <cofactor evidence="1">
        <name>FMN</name>
        <dbReference type="ChEBI" id="CHEBI:58210"/>
    </cofactor>
</comment>
<name>A0A2K8K9T9_9RHOB</name>
<keyword evidence="2" id="KW-0285">Flavoprotein</keyword>
<dbReference type="InterPro" id="IPR024624">
    <property type="entry name" value="Pyridox_Oxase_Alr4036_FMN-bd"/>
</dbReference>
<dbReference type="PANTHER" id="PTHR10851:SF3">
    <property type="entry name" value="PYRIDOXINE_PYRIDOXAMINE 5'-PHOSPHATE OXIDASE 2"/>
    <property type="match status" value="1"/>
</dbReference>
<dbReference type="GO" id="GO:0010181">
    <property type="term" value="F:FMN binding"/>
    <property type="evidence" value="ECO:0007669"/>
    <property type="project" value="InterPro"/>
</dbReference>
<dbReference type="AlphaFoldDB" id="A0A2K8K9T9"/>
<dbReference type="RefSeq" id="WP_071480015.1">
    <property type="nucleotide sequence ID" value="NZ_CP024899.1"/>
</dbReference>
<dbReference type="PANTHER" id="PTHR10851">
    <property type="entry name" value="PYRIDOXINE-5-PHOSPHATE OXIDASE"/>
    <property type="match status" value="1"/>
</dbReference>
<gene>
    <name evidence="6" type="ORF">BG454_01340</name>
</gene>
<dbReference type="Gene3D" id="2.30.110.10">
    <property type="entry name" value="Electron Transport, Fmn-binding Protein, Chain A"/>
    <property type="match status" value="1"/>
</dbReference>
<protein>
    <submittedName>
        <fullName evidence="6">Pyridoxamine 5'-phosphate oxidase</fullName>
    </submittedName>
</protein>
<evidence type="ECO:0000256" key="4">
    <source>
        <dbReference type="ARBA" id="ARBA00023002"/>
    </source>
</evidence>